<dbReference type="AlphaFoldDB" id="A0A1I5SL68"/>
<evidence type="ECO:0000256" key="1">
    <source>
        <dbReference type="SAM" id="MobiDB-lite"/>
    </source>
</evidence>
<feature type="compositionally biased region" description="Polar residues" evidence="1">
    <location>
        <begin position="1"/>
        <end position="15"/>
    </location>
</feature>
<dbReference type="STRING" id="587909.SAMN05421810_103183"/>
<organism evidence="2 3">
    <name type="scientific">Amycolatopsis arida</name>
    <dbReference type="NCBI Taxonomy" id="587909"/>
    <lineage>
        <taxon>Bacteria</taxon>
        <taxon>Bacillati</taxon>
        <taxon>Actinomycetota</taxon>
        <taxon>Actinomycetes</taxon>
        <taxon>Pseudonocardiales</taxon>
        <taxon>Pseudonocardiaceae</taxon>
        <taxon>Amycolatopsis</taxon>
    </lineage>
</organism>
<feature type="region of interest" description="Disordered" evidence="1">
    <location>
        <begin position="1"/>
        <end position="62"/>
    </location>
</feature>
<evidence type="ECO:0000313" key="2">
    <source>
        <dbReference type="EMBL" id="SFP71544.1"/>
    </source>
</evidence>
<dbReference type="EMBL" id="FOWW01000003">
    <property type="protein sequence ID" value="SFP71544.1"/>
    <property type="molecule type" value="Genomic_DNA"/>
</dbReference>
<dbReference type="Proteomes" id="UP000198727">
    <property type="component" value="Unassembled WGS sequence"/>
</dbReference>
<sequence length="62" mass="6666">MSTPTSTEYKSTETGGRSRVAPVRFSAAETAEPVWPTRELAGRPASRSPFTPPAFAGRAEKK</sequence>
<name>A0A1I5SL68_9PSEU</name>
<protein>
    <submittedName>
        <fullName evidence="2">Uncharacterized protein</fullName>
    </submittedName>
</protein>
<reference evidence="3" key="1">
    <citation type="submission" date="2016-10" db="EMBL/GenBank/DDBJ databases">
        <authorList>
            <person name="Varghese N."/>
            <person name="Submissions S."/>
        </authorList>
    </citation>
    <scope>NUCLEOTIDE SEQUENCE [LARGE SCALE GENOMIC DNA]</scope>
    <source>
        <strain evidence="3">CGMCC 4.5579</strain>
    </source>
</reference>
<gene>
    <name evidence="2" type="ORF">SAMN05421810_103183</name>
</gene>
<proteinExistence type="predicted"/>
<accession>A0A1I5SL68</accession>
<evidence type="ECO:0000313" key="3">
    <source>
        <dbReference type="Proteomes" id="UP000198727"/>
    </source>
</evidence>
<keyword evidence="3" id="KW-1185">Reference proteome</keyword>